<dbReference type="InterPro" id="IPR025944">
    <property type="entry name" value="Sigma_54_int_dom_CS"/>
</dbReference>
<dbReference type="Gene3D" id="1.10.10.60">
    <property type="entry name" value="Homeodomain-like"/>
    <property type="match status" value="1"/>
</dbReference>
<accession>A0A4R3IBQ6</accession>
<organism evidence="8 9">
    <name type="scientific">Reinekea marinisedimentorum</name>
    <dbReference type="NCBI Taxonomy" id="230495"/>
    <lineage>
        <taxon>Bacteria</taxon>
        <taxon>Pseudomonadati</taxon>
        <taxon>Pseudomonadota</taxon>
        <taxon>Gammaproteobacteria</taxon>
        <taxon>Oceanospirillales</taxon>
        <taxon>Saccharospirillaceae</taxon>
        <taxon>Reinekea</taxon>
    </lineage>
</organism>
<dbReference type="InterPro" id="IPR027417">
    <property type="entry name" value="P-loop_NTPase"/>
</dbReference>
<keyword evidence="6" id="KW-0804">Transcription</keyword>
<keyword evidence="4" id="KW-0238">DNA-binding</keyword>
<proteinExistence type="predicted"/>
<dbReference type="PROSITE" id="PS50045">
    <property type="entry name" value="SIGMA54_INTERACT_4"/>
    <property type="match status" value="1"/>
</dbReference>
<dbReference type="Gene3D" id="3.30.450.40">
    <property type="match status" value="1"/>
</dbReference>
<feature type="domain" description="Sigma-54 factor interaction" evidence="7">
    <location>
        <begin position="197"/>
        <end position="426"/>
    </location>
</feature>
<dbReference type="InterPro" id="IPR003593">
    <property type="entry name" value="AAA+_ATPase"/>
</dbReference>
<dbReference type="Pfam" id="PF00158">
    <property type="entry name" value="Sigma54_activat"/>
    <property type="match status" value="1"/>
</dbReference>
<dbReference type="GO" id="GO:0005524">
    <property type="term" value="F:ATP binding"/>
    <property type="evidence" value="ECO:0007669"/>
    <property type="project" value="UniProtKB-KW"/>
</dbReference>
<dbReference type="Gene3D" id="3.40.50.300">
    <property type="entry name" value="P-loop containing nucleotide triphosphate hydrolases"/>
    <property type="match status" value="1"/>
</dbReference>
<dbReference type="RefSeq" id="WP_132700615.1">
    <property type="nucleotide sequence ID" value="NZ_SLZR01000003.1"/>
</dbReference>
<evidence type="ECO:0000256" key="5">
    <source>
        <dbReference type="ARBA" id="ARBA00023159"/>
    </source>
</evidence>
<keyword evidence="5" id="KW-0010">Activator</keyword>
<dbReference type="InterPro" id="IPR009057">
    <property type="entry name" value="Homeodomain-like_sf"/>
</dbReference>
<dbReference type="Pfam" id="PF25601">
    <property type="entry name" value="AAA_lid_14"/>
    <property type="match status" value="1"/>
</dbReference>
<evidence type="ECO:0000313" key="8">
    <source>
        <dbReference type="EMBL" id="TCS42711.1"/>
    </source>
</evidence>
<evidence type="ECO:0000259" key="7">
    <source>
        <dbReference type="PROSITE" id="PS50045"/>
    </source>
</evidence>
<evidence type="ECO:0000256" key="1">
    <source>
        <dbReference type="ARBA" id="ARBA00022741"/>
    </source>
</evidence>
<dbReference type="SUPFAM" id="SSF52540">
    <property type="entry name" value="P-loop containing nucleoside triphosphate hydrolases"/>
    <property type="match status" value="1"/>
</dbReference>
<sequence>MDNNTFYRKAIEALTGSLNIEEGLQNCVAFLGTVIPCDILSVHLWDENLCSLKIHATANSTQGRLCNIIIPVEESQRYIPRWEGDLGVKIVNRCDDDPISAKVQDHLKPIYGDYCYSHMVSRVKIGSERICDIALLAAGENRFTDAHAELFASLDSPFGIAVSNSLKHLEILQMHSKLVDENEKLRDRIQTYTHAQVIGSNSGLKHTMQKVNEVAATDAPVLITGETGAGKDIIANAIWRQSQRKNQPYIRVNCGAIPESLIDSELFGHEKGAFTGARERQAGRFERAHNGTIFLDEIGELSKAAQVRLLRVLQNGELERVGGRETIEVNVRIIAATNRVLEDMVARGEFRSDLYYRLCLFPINVPPLRKRLEDIPLFADYFITQCSKKLHIPTPTVAIGEISKLQKHHWPGNVRELANVIERAVISSQGTPMMFDVQMRNDSGEYTELTANRSASNVPTLDELNRDHIQKVLRLTRGKIQGACGAAELLDINPHTLRSRIKKLGIIIES</sequence>
<keyword evidence="1" id="KW-0547">Nucleotide-binding</keyword>
<dbReference type="PROSITE" id="PS00675">
    <property type="entry name" value="SIGMA54_INTERACT_1"/>
    <property type="match status" value="1"/>
</dbReference>
<gene>
    <name evidence="8" type="ORF">BCF53_103381</name>
</gene>
<dbReference type="InterPro" id="IPR025662">
    <property type="entry name" value="Sigma_54_int_dom_ATP-bd_1"/>
</dbReference>
<dbReference type="SUPFAM" id="SSF55781">
    <property type="entry name" value="GAF domain-like"/>
    <property type="match status" value="1"/>
</dbReference>
<dbReference type="InterPro" id="IPR002078">
    <property type="entry name" value="Sigma_54_int"/>
</dbReference>
<keyword evidence="2" id="KW-0067">ATP-binding</keyword>
<dbReference type="SUPFAM" id="SSF46689">
    <property type="entry name" value="Homeodomain-like"/>
    <property type="match status" value="1"/>
</dbReference>
<dbReference type="PANTHER" id="PTHR32071:SF117">
    <property type="entry name" value="PTS-DEPENDENT DIHYDROXYACETONE KINASE OPERON REGULATORY PROTEIN-RELATED"/>
    <property type="match status" value="1"/>
</dbReference>
<dbReference type="AlphaFoldDB" id="A0A4R3IBQ6"/>
<dbReference type="OrthoDB" id="9804019at2"/>
<evidence type="ECO:0000256" key="3">
    <source>
        <dbReference type="ARBA" id="ARBA00023015"/>
    </source>
</evidence>
<evidence type="ECO:0000256" key="6">
    <source>
        <dbReference type="ARBA" id="ARBA00023163"/>
    </source>
</evidence>
<dbReference type="InterPro" id="IPR029016">
    <property type="entry name" value="GAF-like_dom_sf"/>
</dbReference>
<protein>
    <submittedName>
        <fullName evidence="8">Transcriptional regulator with GAF, ATPase, and Fis domain</fullName>
    </submittedName>
</protein>
<dbReference type="CDD" id="cd00009">
    <property type="entry name" value="AAA"/>
    <property type="match status" value="1"/>
</dbReference>
<reference evidence="8 9" key="1">
    <citation type="submission" date="2019-03" db="EMBL/GenBank/DDBJ databases">
        <title>Genomic Encyclopedia of Archaeal and Bacterial Type Strains, Phase II (KMG-II): from individual species to whole genera.</title>
        <authorList>
            <person name="Goeker M."/>
        </authorList>
    </citation>
    <scope>NUCLEOTIDE SEQUENCE [LARGE SCALE GENOMIC DNA]</scope>
    <source>
        <strain evidence="8 9">DSM 15388</strain>
    </source>
</reference>
<evidence type="ECO:0000256" key="2">
    <source>
        <dbReference type="ARBA" id="ARBA00022840"/>
    </source>
</evidence>
<dbReference type="PROSITE" id="PS00688">
    <property type="entry name" value="SIGMA54_INTERACT_3"/>
    <property type="match status" value="1"/>
</dbReference>
<comment type="caution">
    <text evidence="8">The sequence shown here is derived from an EMBL/GenBank/DDBJ whole genome shotgun (WGS) entry which is preliminary data.</text>
</comment>
<dbReference type="Proteomes" id="UP000295793">
    <property type="component" value="Unassembled WGS sequence"/>
</dbReference>
<dbReference type="InterPro" id="IPR058031">
    <property type="entry name" value="AAA_lid_NorR"/>
</dbReference>
<dbReference type="Gene3D" id="1.10.8.60">
    <property type="match status" value="1"/>
</dbReference>
<name>A0A4R3IBQ6_9GAMM</name>
<dbReference type="SMART" id="SM00382">
    <property type="entry name" value="AAA"/>
    <property type="match status" value="1"/>
</dbReference>
<dbReference type="EMBL" id="SLZR01000003">
    <property type="protein sequence ID" value="TCS42711.1"/>
    <property type="molecule type" value="Genomic_DNA"/>
</dbReference>
<evidence type="ECO:0000256" key="4">
    <source>
        <dbReference type="ARBA" id="ARBA00023125"/>
    </source>
</evidence>
<keyword evidence="9" id="KW-1185">Reference proteome</keyword>
<keyword evidence="3" id="KW-0805">Transcription regulation</keyword>
<dbReference type="PANTHER" id="PTHR32071">
    <property type="entry name" value="TRANSCRIPTIONAL REGULATORY PROTEIN"/>
    <property type="match status" value="1"/>
</dbReference>
<dbReference type="GO" id="GO:0003677">
    <property type="term" value="F:DNA binding"/>
    <property type="evidence" value="ECO:0007669"/>
    <property type="project" value="UniProtKB-KW"/>
</dbReference>
<dbReference type="PROSITE" id="PS00676">
    <property type="entry name" value="SIGMA54_INTERACT_2"/>
    <property type="match status" value="1"/>
</dbReference>
<dbReference type="FunFam" id="3.40.50.300:FF:000006">
    <property type="entry name" value="DNA-binding transcriptional regulator NtrC"/>
    <property type="match status" value="1"/>
</dbReference>
<dbReference type="GO" id="GO:0006355">
    <property type="term" value="P:regulation of DNA-templated transcription"/>
    <property type="evidence" value="ECO:0007669"/>
    <property type="project" value="InterPro"/>
</dbReference>
<evidence type="ECO:0000313" key="9">
    <source>
        <dbReference type="Proteomes" id="UP000295793"/>
    </source>
</evidence>
<dbReference type="InterPro" id="IPR025943">
    <property type="entry name" value="Sigma_54_int_dom_ATP-bd_2"/>
</dbReference>